<accession>A0ABD0Z5A0</accession>
<gene>
    <name evidence="1" type="ORF">V5N11_026885</name>
</gene>
<keyword evidence="2" id="KW-1185">Reference proteome</keyword>
<name>A0ABD0Z5A0_CARAN</name>
<dbReference type="AlphaFoldDB" id="A0ABD0Z5A0"/>
<evidence type="ECO:0000313" key="2">
    <source>
        <dbReference type="Proteomes" id="UP001558713"/>
    </source>
</evidence>
<organism evidence="1 2">
    <name type="scientific">Cardamine amara subsp. amara</name>
    <dbReference type="NCBI Taxonomy" id="228776"/>
    <lineage>
        <taxon>Eukaryota</taxon>
        <taxon>Viridiplantae</taxon>
        <taxon>Streptophyta</taxon>
        <taxon>Embryophyta</taxon>
        <taxon>Tracheophyta</taxon>
        <taxon>Spermatophyta</taxon>
        <taxon>Magnoliopsida</taxon>
        <taxon>eudicotyledons</taxon>
        <taxon>Gunneridae</taxon>
        <taxon>Pentapetalae</taxon>
        <taxon>rosids</taxon>
        <taxon>malvids</taxon>
        <taxon>Brassicales</taxon>
        <taxon>Brassicaceae</taxon>
        <taxon>Cardamineae</taxon>
        <taxon>Cardamine</taxon>
    </lineage>
</organism>
<evidence type="ECO:0000313" key="1">
    <source>
        <dbReference type="EMBL" id="KAL1189873.1"/>
    </source>
</evidence>
<comment type="caution">
    <text evidence="1">The sequence shown here is derived from an EMBL/GenBank/DDBJ whole genome shotgun (WGS) entry which is preliminary data.</text>
</comment>
<proteinExistence type="predicted"/>
<dbReference type="Proteomes" id="UP001558713">
    <property type="component" value="Unassembled WGS sequence"/>
</dbReference>
<protein>
    <submittedName>
        <fullName evidence="1">Phosphoinositide phosphatase SAC3</fullName>
    </submittedName>
</protein>
<reference evidence="1 2" key="1">
    <citation type="submission" date="2024-04" db="EMBL/GenBank/DDBJ databases">
        <title>Genome assembly C_amara_ONT_v2.</title>
        <authorList>
            <person name="Yant L."/>
            <person name="Moore C."/>
            <person name="Slenker M."/>
        </authorList>
    </citation>
    <scope>NUCLEOTIDE SEQUENCE [LARGE SCALE GENOMIC DNA]</scope>
    <source>
        <tissue evidence="1">Leaf</tissue>
    </source>
</reference>
<sequence length="100" mass="11272">MISKHESMSHKGFSAPLHHVSHILSESSSDMPVSYDVALSRCTPSMPRKQLFRDAQKVHCFGSDQVYFGGEEDMSSLSNFVDIEWLSSSENLCENAIFDR</sequence>
<dbReference type="EMBL" id="JBANAX010000885">
    <property type="protein sequence ID" value="KAL1189873.1"/>
    <property type="molecule type" value="Genomic_DNA"/>
</dbReference>